<feature type="compositionally biased region" description="Polar residues" evidence="2">
    <location>
        <begin position="74"/>
        <end position="93"/>
    </location>
</feature>
<dbReference type="Pfam" id="PF13637">
    <property type="entry name" value="Ank_4"/>
    <property type="match status" value="1"/>
</dbReference>
<evidence type="ECO:0000256" key="1">
    <source>
        <dbReference type="PROSITE-ProRule" id="PRU00023"/>
    </source>
</evidence>
<reference evidence="4" key="1">
    <citation type="journal article" date="2017" name="bioRxiv">
        <title>Comparative analysis of the genomes of Stylophora pistillata and Acropora digitifera provides evidence for extensive differences between species of corals.</title>
        <authorList>
            <person name="Voolstra C.R."/>
            <person name="Li Y."/>
            <person name="Liew Y.J."/>
            <person name="Baumgarten S."/>
            <person name="Zoccola D."/>
            <person name="Flot J.-F."/>
            <person name="Tambutte S."/>
            <person name="Allemand D."/>
            <person name="Aranda M."/>
        </authorList>
    </citation>
    <scope>NUCLEOTIDE SEQUENCE [LARGE SCALE GENOMIC DNA]</scope>
</reference>
<keyword evidence="4" id="KW-1185">Reference proteome</keyword>
<evidence type="ECO:0000313" key="3">
    <source>
        <dbReference type="EMBL" id="PFX16070.1"/>
    </source>
</evidence>
<evidence type="ECO:0000256" key="2">
    <source>
        <dbReference type="SAM" id="MobiDB-lite"/>
    </source>
</evidence>
<name>A0A2B4RHW3_STYPI</name>
<feature type="region of interest" description="Disordered" evidence="2">
    <location>
        <begin position="463"/>
        <end position="496"/>
    </location>
</feature>
<feature type="region of interest" description="Disordered" evidence="2">
    <location>
        <begin position="67"/>
        <end position="132"/>
    </location>
</feature>
<dbReference type="Proteomes" id="UP000225706">
    <property type="component" value="Unassembled WGS sequence"/>
</dbReference>
<gene>
    <name evidence="3" type="primary">Ppp1r12a</name>
    <name evidence="3" type="ORF">AWC38_SpisGene19678</name>
</gene>
<feature type="compositionally biased region" description="Basic and acidic residues" evidence="2">
    <location>
        <begin position="478"/>
        <end position="493"/>
    </location>
</feature>
<dbReference type="SMART" id="SM00248">
    <property type="entry name" value="ANK"/>
    <property type="match status" value="2"/>
</dbReference>
<accession>A0A2B4RHW3</accession>
<dbReference type="PANTHER" id="PTHR46899">
    <property type="entry name" value="PROTEIN PHOSPHATASE 1 REGULATORY SUBUNIT 27"/>
    <property type="match status" value="1"/>
</dbReference>
<keyword evidence="1" id="KW-0040">ANK repeat</keyword>
<evidence type="ECO:0000313" key="4">
    <source>
        <dbReference type="Proteomes" id="UP000225706"/>
    </source>
</evidence>
<dbReference type="PANTHER" id="PTHR46899:SF3">
    <property type="entry name" value="PROTEIN PHOSPHATASE 1 REGULATORY SUBUNIT 27"/>
    <property type="match status" value="1"/>
</dbReference>
<dbReference type="PROSITE" id="PS50297">
    <property type="entry name" value="ANK_REP_REGION"/>
    <property type="match status" value="2"/>
</dbReference>
<dbReference type="EMBL" id="LSMT01000579">
    <property type="protein sequence ID" value="PFX16070.1"/>
    <property type="molecule type" value="Genomic_DNA"/>
</dbReference>
<feature type="repeat" description="ANK" evidence="1">
    <location>
        <begin position="556"/>
        <end position="588"/>
    </location>
</feature>
<protein>
    <submittedName>
        <fullName evidence="3">Protein phosphatase 1 regulatory subunit 12A</fullName>
    </submittedName>
</protein>
<dbReference type="AlphaFoldDB" id="A0A2B4RHW3"/>
<feature type="compositionally biased region" description="Polar residues" evidence="2">
    <location>
        <begin position="115"/>
        <end position="127"/>
    </location>
</feature>
<feature type="region of interest" description="Disordered" evidence="2">
    <location>
        <begin position="215"/>
        <end position="235"/>
    </location>
</feature>
<dbReference type="PROSITE" id="PS50088">
    <property type="entry name" value="ANK_REPEAT"/>
    <property type="match status" value="2"/>
</dbReference>
<feature type="compositionally biased region" description="Low complexity" evidence="2">
    <location>
        <begin position="221"/>
        <end position="235"/>
    </location>
</feature>
<dbReference type="InterPro" id="IPR036770">
    <property type="entry name" value="Ankyrin_rpt-contain_sf"/>
</dbReference>
<organism evidence="3 4">
    <name type="scientific">Stylophora pistillata</name>
    <name type="common">Smooth cauliflower coral</name>
    <dbReference type="NCBI Taxonomy" id="50429"/>
    <lineage>
        <taxon>Eukaryota</taxon>
        <taxon>Metazoa</taxon>
        <taxon>Cnidaria</taxon>
        <taxon>Anthozoa</taxon>
        <taxon>Hexacorallia</taxon>
        <taxon>Scleractinia</taxon>
        <taxon>Astrocoeniina</taxon>
        <taxon>Pocilloporidae</taxon>
        <taxon>Stylophora</taxon>
    </lineage>
</organism>
<dbReference type="Gene3D" id="1.25.40.20">
    <property type="entry name" value="Ankyrin repeat-containing domain"/>
    <property type="match status" value="1"/>
</dbReference>
<feature type="repeat" description="ANK" evidence="1">
    <location>
        <begin position="523"/>
        <end position="555"/>
    </location>
</feature>
<comment type="caution">
    <text evidence="3">The sequence shown here is derived from an EMBL/GenBank/DDBJ whole genome shotgun (WGS) entry which is preliminary data.</text>
</comment>
<sequence>MEGFTRKRSNSVPILSQIEKVLDHKEDLGLNERRSSAIFSRFCETRSPGDTTRPKVRLSSGGLIRNQKRRRSRTMGNTQTGSTQICEQEQDTVPEQVRPRAFTTSEVENTEDGSESSPTGKTISHSLLNVDEYPQRHDVKAEEERYESLSLMTKGEDASVEQASDIIYNNDTPDDCRVTDQEQATANIDSCSKEDSLHSRSSTEISLSYEIGDLEEQTPDLTNSSTIDSSKSDKSGSLISDFDRLAMIQLHRSEMDEENELFSEFRRRRNSLPFSLEGQQKQTDSIQKQLKKALDVFFSQKAVDGYHVGRGRRSKSLPNVYEGVKNLNFEKITKMNIPEAVTSEGRQVYDAVNGVREENLQSCSDKEKITNEETKSDVISGGDELELRISTPVYCHDLPSVPRPRGFSIPCSFKMEKILEEPNESENCDGVASNDQGDAKNVTHYLCDHHFNQTMDCTPLNDNSGVSEQAEDPFTESDVNKRSTFESKTEENQQHNSFEQNLELFDGLVTETFSRMQQLEFSSSSSCLHRAAAKGDLESIKILVEGGNDVNALDEFGWPVLHAAVTTGNFDCFEWLIDTGADLETYTNFVIEEYQMLCRQVYQNY</sequence>
<dbReference type="InterPro" id="IPR053080">
    <property type="entry name" value="PP1_regulatory_subunit_27"/>
</dbReference>
<dbReference type="STRING" id="50429.A0A2B4RHW3"/>
<proteinExistence type="predicted"/>
<dbReference type="InterPro" id="IPR002110">
    <property type="entry name" value="Ankyrin_rpt"/>
</dbReference>
<dbReference type="SUPFAM" id="SSF48403">
    <property type="entry name" value="Ankyrin repeat"/>
    <property type="match status" value="1"/>
</dbReference>